<name>A0A319EIW5_ASPSB</name>
<reference evidence="2 3" key="1">
    <citation type="submission" date="2018-02" db="EMBL/GenBank/DDBJ databases">
        <title>The genomes of Aspergillus section Nigri reveals drivers in fungal speciation.</title>
        <authorList>
            <consortium name="DOE Joint Genome Institute"/>
            <person name="Vesth T.C."/>
            <person name="Nybo J."/>
            <person name="Theobald S."/>
            <person name="Brandl J."/>
            <person name="Frisvad J.C."/>
            <person name="Nielsen K.F."/>
            <person name="Lyhne E.K."/>
            <person name="Kogle M.E."/>
            <person name="Kuo A."/>
            <person name="Riley R."/>
            <person name="Clum A."/>
            <person name="Nolan M."/>
            <person name="Lipzen A."/>
            <person name="Salamov A."/>
            <person name="Henrissat B."/>
            <person name="Wiebenga A."/>
            <person name="De vries R.P."/>
            <person name="Grigoriev I.V."/>
            <person name="Mortensen U.H."/>
            <person name="Andersen M.R."/>
            <person name="Baker S.E."/>
        </authorList>
    </citation>
    <scope>NUCLEOTIDE SEQUENCE [LARGE SCALE GENOMIC DNA]</scope>
    <source>
        <strain evidence="2 3">CBS 121057</strain>
    </source>
</reference>
<gene>
    <name evidence="2" type="ORF">BO78DRAFT_236432</name>
</gene>
<evidence type="ECO:0000313" key="2">
    <source>
        <dbReference type="EMBL" id="PYI10236.1"/>
    </source>
</evidence>
<dbReference type="Proteomes" id="UP000248423">
    <property type="component" value="Unassembled WGS sequence"/>
</dbReference>
<proteinExistence type="predicted"/>
<accession>A0A319EIW5</accession>
<organism evidence="2 3">
    <name type="scientific">Aspergillus sclerotiicarbonarius (strain CBS 121057 / IBT 28362)</name>
    <dbReference type="NCBI Taxonomy" id="1448318"/>
    <lineage>
        <taxon>Eukaryota</taxon>
        <taxon>Fungi</taxon>
        <taxon>Dikarya</taxon>
        <taxon>Ascomycota</taxon>
        <taxon>Pezizomycotina</taxon>
        <taxon>Eurotiomycetes</taxon>
        <taxon>Eurotiomycetidae</taxon>
        <taxon>Eurotiales</taxon>
        <taxon>Aspergillaceae</taxon>
        <taxon>Aspergillus</taxon>
        <taxon>Aspergillus subgen. Circumdati</taxon>
    </lineage>
</organism>
<protein>
    <submittedName>
        <fullName evidence="2">Uncharacterized protein</fullName>
    </submittedName>
</protein>
<dbReference type="EMBL" id="KZ826323">
    <property type="protein sequence ID" value="PYI10236.1"/>
    <property type="molecule type" value="Genomic_DNA"/>
</dbReference>
<dbReference type="AlphaFoldDB" id="A0A319EIW5"/>
<feature type="compositionally biased region" description="Basic residues" evidence="1">
    <location>
        <begin position="77"/>
        <end position="93"/>
    </location>
</feature>
<feature type="region of interest" description="Disordered" evidence="1">
    <location>
        <begin position="57"/>
        <end position="93"/>
    </location>
</feature>
<evidence type="ECO:0000256" key="1">
    <source>
        <dbReference type="SAM" id="MobiDB-lite"/>
    </source>
</evidence>
<keyword evidence="3" id="KW-1185">Reference proteome</keyword>
<sequence>MLAPRALAPHAPRRLSFFFRRPSSAIYPSLRRLCIFSSLLQTLPALLRSIKLHGEDGRRKESRIMQSAECNEEEKKHKNRWGPSRLRHGSRVT</sequence>
<dbReference type="VEuPathDB" id="FungiDB:BO78DRAFT_236432"/>
<evidence type="ECO:0000313" key="3">
    <source>
        <dbReference type="Proteomes" id="UP000248423"/>
    </source>
</evidence>